<feature type="coiled-coil region" evidence="1">
    <location>
        <begin position="210"/>
        <end position="237"/>
    </location>
</feature>
<dbReference type="EMBL" id="JYON01000019">
    <property type="protein sequence ID" value="KJH70742.1"/>
    <property type="molecule type" value="Genomic_DNA"/>
</dbReference>
<protein>
    <submittedName>
        <fullName evidence="3">Uncharacterized protein</fullName>
    </submittedName>
</protein>
<keyword evidence="4" id="KW-1185">Reference proteome</keyword>
<feature type="transmembrane region" description="Helical" evidence="2">
    <location>
        <begin position="50"/>
        <end position="67"/>
    </location>
</feature>
<feature type="transmembrane region" description="Helical" evidence="2">
    <location>
        <begin position="6"/>
        <end position="29"/>
    </location>
</feature>
<gene>
    <name evidence="3" type="ORF">UH38_16875</name>
</gene>
<organism evidence="3 4">
    <name type="scientific">Aliterella atlantica CENA595</name>
    <dbReference type="NCBI Taxonomy" id="1618023"/>
    <lineage>
        <taxon>Bacteria</taxon>
        <taxon>Bacillati</taxon>
        <taxon>Cyanobacteriota</taxon>
        <taxon>Cyanophyceae</taxon>
        <taxon>Chroococcidiopsidales</taxon>
        <taxon>Aliterellaceae</taxon>
        <taxon>Aliterella</taxon>
    </lineage>
</organism>
<evidence type="ECO:0000313" key="4">
    <source>
        <dbReference type="Proteomes" id="UP000032452"/>
    </source>
</evidence>
<keyword evidence="2" id="KW-0812">Transmembrane</keyword>
<dbReference type="NCBIfam" id="NF038305">
    <property type="entry name" value="HpsJ_fam"/>
    <property type="match status" value="1"/>
</dbReference>
<evidence type="ECO:0000313" key="3">
    <source>
        <dbReference type="EMBL" id="KJH70742.1"/>
    </source>
</evidence>
<sequence>MAPFVAQLLKLIGGILILSFLLDFIILAFPAQPRDGLWQIGFATAMVDRGITPMIGLALLLIGYWLYDRSDNALTKPPLWLSLKFWALLLSSLLGLLFLLVIPFHINNVNQESARAVERIERDSTQAEAQLQSQLDQLQAQLGDEKNRAQLENQKNQFKAQVTALLQNEQLYQQAIKSDRTPPEQKKLLQEFKANPQALEKYLAQQSDPVTLGKERLDELQQQKQKAQSQARLEALQSSIRMAIRGLLIAIGYIAIGWTGLRNMLSASKPV</sequence>
<dbReference type="STRING" id="1618023.UH38_16875"/>
<name>A0A0D8ZQY1_9CYAN</name>
<feature type="transmembrane region" description="Helical" evidence="2">
    <location>
        <begin position="242"/>
        <end position="261"/>
    </location>
</feature>
<keyword evidence="2" id="KW-0472">Membrane</keyword>
<evidence type="ECO:0000256" key="2">
    <source>
        <dbReference type="SAM" id="Phobius"/>
    </source>
</evidence>
<evidence type="ECO:0000256" key="1">
    <source>
        <dbReference type="SAM" id="Coils"/>
    </source>
</evidence>
<keyword evidence="1" id="KW-0175">Coiled coil</keyword>
<keyword evidence="2" id="KW-1133">Transmembrane helix</keyword>
<dbReference type="PATRIC" id="fig|1618023.3.peg.431"/>
<reference evidence="3 4" key="1">
    <citation type="submission" date="2015-02" db="EMBL/GenBank/DDBJ databases">
        <title>Draft genome of a novel marine cyanobacterium (Chroococcales) isolated from South Atlantic Ocean.</title>
        <authorList>
            <person name="Rigonato J."/>
            <person name="Alvarenga D.O."/>
            <person name="Branco L.H."/>
            <person name="Varani A.M."/>
            <person name="Brandini F.P."/>
            <person name="Fiore M.F."/>
        </authorList>
    </citation>
    <scope>NUCLEOTIDE SEQUENCE [LARGE SCALE GENOMIC DNA]</scope>
    <source>
        <strain evidence="3 4">CENA595</strain>
    </source>
</reference>
<comment type="caution">
    <text evidence="3">The sequence shown here is derived from an EMBL/GenBank/DDBJ whole genome shotgun (WGS) entry which is preliminary data.</text>
</comment>
<proteinExistence type="predicted"/>
<feature type="transmembrane region" description="Helical" evidence="2">
    <location>
        <begin position="87"/>
        <end position="106"/>
    </location>
</feature>
<dbReference type="InterPro" id="IPR047709">
    <property type="entry name" value="HpsJ-like"/>
</dbReference>
<feature type="coiled-coil region" evidence="1">
    <location>
        <begin position="110"/>
        <end position="168"/>
    </location>
</feature>
<accession>A0A0D8ZQY1</accession>
<dbReference type="AlphaFoldDB" id="A0A0D8ZQY1"/>
<dbReference type="Proteomes" id="UP000032452">
    <property type="component" value="Unassembled WGS sequence"/>
</dbReference>